<name>A0A0M9A4G7_9HYME</name>
<gene>
    <name evidence="1" type="ORF">WN51_10439</name>
</gene>
<dbReference type="AlphaFoldDB" id="A0A0M9A4G7"/>
<dbReference type="EMBL" id="KQ435736">
    <property type="protein sequence ID" value="KOX77045.1"/>
    <property type="molecule type" value="Genomic_DNA"/>
</dbReference>
<evidence type="ECO:0000313" key="2">
    <source>
        <dbReference type="Proteomes" id="UP000053105"/>
    </source>
</evidence>
<dbReference type="Proteomes" id="UP000053105">
    <property type="component" value="Unassembled WGS sequence"/>
</dbReference>
<accession>A0A0M9A4G7</accession>
<reference evidence="1 2" key="1">
    <citation type="submission" date="2015-07" db="EMBL/GenBank/DDBJ databases">
        <title>The genome of Melipona quadrifasciata.</title>
        <authorList>
            <person name="Pan H."/>
            <person name="Kapheim K."/>
        </authorList>
    </citation>
    <scope>NUCLEOTIDE SEQUENCE [LARGE SCALE GENOMIC DNA]</scope>
    <source>
        <strain evidence="1">0111107301</strain>
        <tissue evidence="1">Whole body</tissue>
    </source>
</reference>
<sequence>MSEMRFAVLHTSQVGISNEGTYHNLRTFQNTCTQAAQHSTFWECVHE</sequence>
<proteinExistence type="predicted"/>
<keyword evidence="2" id="KW-1185">Reference proteome</keyword>
<evidence type="ECO:0000313" key="1">
    <source>
        <dbReference type="EMBL" id="KOX77045.1"/>
    </source>
</evidence>
<protein>
    <submittedName>
        <fullName evidence="1">Uncharacterized protein</fullName>
    </submittedName>
</protein>
<organism evidence="1 2">
    <name type="scientific">Melipona quadrifasciata</name>
    <dbReference type="NCBI Taxonomy" id="166423"/>
    <lineage>
        <taxon>Eukaryota</taxon>
        <taxon>Metazoa</taxon>
        <taxon>Ecdysozoa</taxon>
        <taxon>Arthropoda</taxon>
        <taxon>Hexapoda</taxon>
        <taxon>Insecta</taxon>
        <taxon>Pterygota</taxon>
        <taxon>Neoptera</taxon>
        <taxon>Endopterygota</taxon>
        <taxon>Hymenoptera</taxon>
        <taxon>Apocrita</taxon>
        <taxon>Aculeata</taxon>
        <taxon>Apoidea</taxon>
        <taxon>Anthophila</taxon>
        <taxon>Apidae</taxon>
        <taxon>Melipona</taxon>
    </lineage>
</organism>